<reference evidence="6 7" key="1">
    <citation type="submission" date="2020-08" db="EMBL/GenBank/DDBJ databases">
        <title>Genomic Encyclopedia of Type Strains, Phase IV (KMG-IV): sequencing the most valuable type-strain genomes for metagenomic binning, comparative biology and taxonomic classification.</title>
        <authorList>
            <person name="Goeker M."/>
        </authorList>
    </citation>
    <scope>NUCLEOTIDE SEQUENCE [LARGE SCALE GENOMIC DNA]</scope>
    <source>
        <strain evidence="6 7">DSM 26723</strain>
    </source>
</reference>
<accession>A0A841HKQ9</accession>
<organism evidence="6 7">
    <name type="scientific">Povalibacter uvarum</name>
    <dbReference type="NCBI Taxonomy" id="732238"/>
    <lineage>
        <taxon>Bacteria</taxon>
        <taxon>Pseudomonadati</taxon>
        <taxon>Pseudomonadota</taxon>
        <taxon>Gammaproteobacteria</taxon>
        <taxon>Steroidobacterales</taxon>
        <taxon>Steroidobacteraceae</taxon>
        <taxon>Povalibacter</taxon>
    </lineage>
</organism>
<dbReference type="SUPFAM" id="SSF54593">
    <property type="entry name" value="Glyoxalase/Bleomycin resistance protein/Dihydroxybiphenyl dioxygenase"/>
    <property type="match status" value="1"/>
</dbReference>
<dbReference type="RefSeq" id="WP_184330873.1">
    <property type="nucleotide sequence ID" value="NZ_JACHHZ010000002.1"/>
</dbReference>
<feature type="domain" description="VOC" evidence="5">
    <location>
        <begin position="92"/>
        <end position="205"/>
    </location>
</feature>
<keyword evidence="6" id="KW-0223">Dioxygenase</keyword>
<dbReference type="GO" id="GO:0051213">
    <property type="term" value="F:dioxygenase activity"/>
    <property type="evidence" value="ECO:0007669"/>
    <property type="project" value="UniProtKB-KW"/>
</dbReference>
<gene>
    <name evidence="6" type="ORF">HNQ60_001837</name>
</gene>
<feature type="domain" description="HTH luxR-type" evidence="4">
    <location>
        <begin position="9"/>
        <end position="74"/>
    </location>
</feature>
<dbReference type="InterPro" id="IPR004360">
    <property type="entry name" value="Glyas_Fos-R_dOase_dom"/>
</dbReference>
<evidence type="ECO:0000256" key="3">
    <source>
        <dbReference type="ARBA" id="ARBA00023163"/>
    </source>
</evidence>
<dbReference type="Proteomes" id="UP000588068">
    <property type="component" value="Unassembled WGS sequence"/>
</dbReference>
<keyword evidence="7" id="KW-1185">Reference proteome</keyword>
<evidence type="ECO:0000313" key="7">
    <source>
        <dbReference type="Proteomes" id="UP000588068"/>
    </source>
</evidence>
<evidence type="ECO:0000256" key="2">
    <source>
        <dbReference type="ARBA" id="ARBA00023125"/>
    </source>
</evidence>
<dbReference type="Gene3D" id="1.10.10.10">
    <property type="entry name" value="Winged helix-like DNA-binding domain superfamily/Winged helix DNA-binding domain"/>
    <property type="match status" value="1"/>
</dbReference>
<comment type="caution">
    <text evidence="6">The sequence shown here is derived from an EMBL/GenBank/DDBJ whole genome shotgun (WGS) entry which is preliminary data.</text>
</comment>
<keyword evidence="1" id="KW-0805">Transcription regulation</keyword>
<evidence type="ECO:0000259" key="4">
    <source>
        <dbReference type="PROSITE" id="PS50043"/>
    </source>
</evidence>
<dbReference type="SUPFAM" id="SSF46894">
    <property type="entry name" value="C-terminal effector domain of the bipartite response regulators"/>
    <property type="match status" value="1"/>
</dbReference>
<dbReference type="Pfam" id="PF00903">
    <property type="entry name" value="Glyoxalase"/>
    <property type="match status" value="1"/>
</dbReference>
<dbReference type="SMART" id="SM00421">
    <property type="entry name" value="HTH_LUXR"/>
    <property type="match status" value="1"/>
</dbReference>
<dbReference type="PROSITE" id="PS51819">
    <property type="entry name" value="VOC"/>
    <property type="match status" value="1"/>
</dbReference>
<dbReference type="GO" id="GO:0003677">
    <property type="term" value="F:DNA binding"/>
    <property type="evidence" value="ECO:0007669"/>
    <property type="project" value="UniProtKB-KW"/>
</dbReference>
<dbReference type="AlphaFoldDB" id="A0A841HKQ9"/>
<evidence type="ECO:0000256" key="1">
    <source>
        <dbReference type="ARBA" id="ARBA00023015"/>
    </source>
</evidence>
<keyword evidence="2 6" id="KW-0238">DNA-binding</keyword>
<dbReference type="InterPro" id="IPR029068">
    <property type="entry name" value="Glyas_Bleomycin-R_OHBP_Dase"/>
</dbReference>
<dbReference type="PANTHER" id="PTHR44688">
    <property type="entry name" value="DNA-BINDING TRANSCRIPTIONAL ACTIVATOR DEVR_DOSR"/>
    <property type="match status" value="1"/>
</dbReference>
<dbReference type="GO" id="GO:0006355">
    <property type="term" value="P:regulation of DNA-templated transcription"/>
    <property type="evidence" value="ECO:0007669"/>
    <property type="project" value="InterPro"/>
</dbReference>
<name>A0A841HKQ9_9GAMM</name>
<dbReference type="InterPro" id="IPR016032">
    <property type="entry name" value="Sig_transdc_resp-reg_C-effctor"/>
</dbReference>
<dbReference type="Pfam" id="PF00196">
    <property type="entry name" value="GerE"/>
    <property type="match status" value="1"/>
</dbReference>
<proteinExistence type="predicted"/>
<keyword evidence="3" id="KW-0804">Transcription</keyword>
<dbReference type="InterPro" id="IPR036388">
    <property type="entry name" value="WH-like_DNA-bd_sf"/>
</dbReference>
<dbReference type="CDD" id="cd06587">
    <property type="entry name" value="VOC"/>
    <property type="match status" value="1"/>
</dbReference>
<dbReference type="EMBL" id="JACHHZ010000002">
    <property type="protein sequence ID" value="MBB6092959.1"/>
    <property type="molecule type" value="Genomic_DNA"/>
</dbReference>
<sequence>MNKRPRRGRPAHDDVLTPKEWHTLHAIQHGMTQRAVAKRQGVSVDAVKYHARNIREKLGVADRSEMRRWFRAPRDSALAKEIPVEAPLQLGPIGQIARTVRDIREASDWYGRTLGLPHLYTFGHLAFFDCGGTRLMLTDQHGVKADESILYLRVPDIQAAHRELGERGIQFDAAPHMIHRHADGTEEWMAFFKDPEGRPLAIMAQARK</sequence>
<evidence type="ECO:0000313" key="6">
    <source>
        <dbReference type="EMBL" id="MBB6092959.1"/>
    </source>
</evidence>
<dbReference type="InterPro" id="IPR000792">
    <property type="entry name" value="Tscrpt_reg_LuxR_C"/>
</dbReference>
<protein>
    <submittedName>
        <fullName evidence="6">DNA-binding CsgD family transcriptional regulator/extradiol dioxygenase family protein</fullName>
    </submittedName>
</protein>
<dbReference type="PROSITE" id="PS50043">
    <property type="entry name" value="HTH_LUXR_2"/>
    <property type="match status" value="1"/>
</dbReference>
<dbReference type="InterPro" id="IPR037523">
    <property type="entry name" value="VOC_core"/>
</dbReference>
<dbReference type="PANTHER" id="PTHR44688:SF16">
    <property type="entry name" value="DNA-BINDING TRANSCRIPTIONAL ACTIVATOR DEVR_DOSR"/>
    <property type="match status" value="1"/>
</dbReference>
<dbReference type="Gene3D" id="3.10.180.10">
    <property type="entry name" value="2,3-Dihydroxybiphenyl 1,2-Dioxygenase, domain 1"/>
    <property type="match status" value="1"/>
</dbReference>
<evidence type="ECO:0000259" key="5">
    <source>
        <dbReference type="PROSITE" id="PS51819"/>
    </source>
</evidence>
<dbReference type="CDD" id="cd06170">
    <property type="entry name" value="LuxR_C_like"/>
    <property type="match status" value="1"/>
</dbReference>
<keyword evidence="6" id="KW-0560">Oxidoreductase</keyword>